<sequence>MQDPLFQQKNDIPNQFITELPGNIQLFMKREDLLHPDVSGNKFRKLKYNLKQASENGYQKLLSFGGAHSNHIAALGAAAKLFQFEVIGVIRGEELKDEPEKWSPTLEYAESCGMQLHFVSRQDYRLKDSEEFIETLKSKFGNFYLIPEGGTNELAIRGCEEILVEEDFKFDFICSSVGTGGTVSGLINSSAKHQKVLGFSALNSDHLRQEITGLTSKSNWELILNYHFGGYAKVNVELIEFINDFRKKYDLQLDPVYTGKLVFGIFDLVERSYFPEGSQILAIHTGGLQGIEGMNEILKKKQLPQIDY</sequence>
<evidence type="ECO:0000256" key="4">
    <source>
        <dbReference type="PIRSR" id="PIRSR006278-1"/>
    </source>
</evidence>
<evidence type="ECO:0000259" key="6">
    <source>
        <dbReference type="Pfam" id="PF00291"/>
    </source>
</evidence>
<proteinExistence type="inferred from homology"/>
<dbReference type="EMBL" id="JANCNS010000001">
    <property type="protein sequence ID" value="MCP9198611.1"/>
    <property type="molecule type" value="Genomic_DNA"/>
</dbReference>
<evidence type="ECO:0000313" key="7">
    <source>
        <dbReference type="EMBL" id="MCP9198611.1"/>
    </source>
</evidence>
<dbReference type="Proteomes" id="UP001155280">
    <property type="component" value="Unassembled WGS sequence"/>
</dbReference>
<dbReference type="Gene3D" id="3.40.50.1100">
    <property type="match status" value="2"/>
</dbReference>
<organism evidence="7 8">
    <name type="scientific">Christiangramia oceanisediminis</name>
    <dbReference type="NCBI Taxonomy" id="2920386"/>
    <lineage>
        <taxon>Bacteria</taxon>
        <taxon>Pseudomonadati</taxon>
        <taxon>Bacteroidota</taxon>
        <taxon>Flavobacteriia</taxon>
        <taxon>Flavobacteriales</taxon>
        <taxon>Flavobacteriaceae</taxon>
        <taxon>Christiangramia</taxon>
    </lineage>
</organism>
<evidence type="ECO:0000313" key="8">
    <source>
        <dbReference type="Proteomes" id="UP001155280"/>
    </source>
</evidence>
<dbReference type="PANTHER" id="PTHR43780">
    <property type="entry name" value="1-AMINOCYCLOPROPANE-1-CARBOXYLATE DEAMINASE-RELATED"/>
    <property type="match status" value="1"/>
</dbReference>
<dbReference type="SUPFAM" id="SSF53686">
    <property type="entry name" value="Tryptophan synthase beta subunit-like PLP-dependent enzymes"/>
    <property type="match status" value="1"/>
</dbReference>
<dbReference type="PIRSF" id="PIRSF006278">
    <property type="entry name" value="ACCD_DCysDesulf"/>
    <property type="match status" value="1"/>
</dbReference>
<dbReference type="InterPro" id="IPR001926">
    <property type="entry name" value="TrpB-like_PALP"/>
</dbReference>
<feature type="domain" description="Tryptophan synthase beta chain-like PALP" evidence="6">
    <location>
        <begin position="23"/>
        <end position="286"/>
    </location>
</feature>
<feature type="active site" description="Nucleophile" evidence="4">
    <location>
        <position position="69"/>
    </location>
</feature>
<feature type="modified residue" description="N6-(pyridoxal phosphate)lysine" evidence="5">
    <location>
        <position position="42"/>
    </location>
</feature>
<name>A0A9X2I0C6_9FLAO</name>
<reference evidence="7" key="1">
    <citation type="submission" date="2022-07" db="EMBL/GenBank/DDBJ databases">
        <title>Gramela sediminis sp. nov., isolated from deep-sea sediment of the Indian Ocean.</title>
        <authorList>
            <person name="Shi H."/>
        </authorList>
    </citation>
    <scope>NUCLEOTIDE SEQUENCE</scope>
    <source>
        <strain evidence="7">GC03-9</strain>
    </source>
</reference>
<evidence type="ECO:0000256" key="1">
    <source>
        <dbReference type="ARBA" id="ARBA00001933"/>
    </source>
</evidence>
<dbReference type="PANTHER" id="PTHR43780:SF2">
    <property type="entry name" value="1-AMINOCYCLOPROPANE-1-CARBOXYLATE DEAMINASE-RELATED"/>
    <property type="match status" value="1"/>
</dbReference>
<protein>
    <submittedName>
        <fullName evidence="7">Pyridoxal-phosphate dependent enzyme</fullName>
    </submittedName>
</protein>
<dbReference type="AlphaFoldDB" id="A0A9X2I0C6"/>
<evidence type="ECO:0000256" key="3">
    <source>
        <dbReference type="ARBA" id="ARBA00022898"/>
    </source>
</evidence>
<keyword evidence="3 5" id="KW-0663">Pyridoxal phosphate</keyword>
<dbReference type="InterPro" id="IPR036052">
    <property type="entry name" value="TrpB-like_PALP_sf"/>
</dbReference>
<gene>
    <name evidence="7" type="ORF">MKO06_01745</name>
</gene>
<comment type="cofactor">
    <cofactor evidence="1">
        <name>pyridoxal 5'-phosphate</name>
        <dbReference type="ChEBI" id="CHEBI:597326"/>
    </cofactor>
</comment>
<dbReference type="GO" id="GO:0019148">
    <property type="term" value="F:D-cysteine desulfhydrase activity"/>
    <property type="evidence" value="ECO:0007669"/>
    <property type="project" value="TreeGrafter"/>
</dbReference>
<comment type="caution">
    <text evidence="7">The sequence shown here is derived from an EMBL/GenBank/DDBJ whole genome shotgun (WGS) entry which is preliminary data.</text>
</comment>
<keyword evidence="8" id="KW-1185">Reference proteome</keyword>
<comment type="similarity">
    <text evidence="2">Belongs to the ACC deaminase/D-cysteine desulfhydrase family.</text>
</comment>
<evidence type="ECO:0000256" key="5">
    <source>
        <dbReference type="PIRSR" id="PIRSR006278-2"/>
    </source>
</evidence>
<accession>A0A9X2I0C6</accession>
<dbReference type="RefSeq" id="WP_241550618.1">
    <property type="nucleotide sequence ID" value="NZ_JANCNS010000001.1"/>
</dbReference>
<evidence type="ECO:0000256" key="2">
    <source>
        <dbReference type="ARBA" id="ARBA00008639"/>
    </source>
</evidence>
<dbReference type="Pfam" id="PF00291">
    <property type="entry name" value="PALP"/>
    <property type="match status" value="1"/>
</dbReference>
<dbReference type="InterPro" id="IPR027278">
    <property type="entry name" value="ACCD_DCysDesulf"/>
</dbReference>